<feature type="transmembrane region" description="Helical" evidence="3">
    <location>
        <begin position="152"/>
        <end position="171"/>
    </location>
</feature>
<keyword evidence="3" id="KW-1133">Transmembrane helix</keyword>
<dbReference type="SUPFAM" id="SSF103481">
    <property type="entry name" value="Multidrug resistance efflux transporter EmrE"/>
    <property type="match status" value="2"/>
</dbReference>
<feature type="transmembrane region" description="Helical" evidence="3">
    <location>
        <begin position="7"/>
        <end position="26"/>
    </location>
</feature>
<reference evidence="5 6" key="1">
    <citation type="journal article" date="2010" name="Int. J. Syst. Evol. Microbiol.">
        <title>Bacillus horneckiae sp. nov., isolated from a spacecraft-assembly clean room.</title>
        <authorList>
            <person name="Vaishampayan P."/>
            <person name="Probst A."/>
            <person name="Krishnamurthi S."/>
            <person name="Ghosh S."/>
            <person name="Osman S."/>
            <person name="McDowall A."/>
            <person name="Ruckmani A."/>
            <person name="Mayilraj S."/>
            <person name="Venkateswaran K."/>
        </authorList>
    </citation>
    <scope>NUCLEOTIDE SEQUENCE [LARGE SCALE GENOMIC DNA]</scope>
    <source>
        <strain evidence="6">1PO1SC</strain>
    </source>
</reference>
<comment type="subcellular location">
    <subcellularLocation>
        <location evidence="1">Endomembrane system</location>
        <topology evidence="1">Multi-pass membrane protein</topology>
    </subcellularLocation>
</comment>
<dbReference type="Proteomes" id="UP000233343">
    <property type="component" value="Unassembled WGS sequence"/>
</dbReference>
<evidence type="ECO:0000313" key="6">
    <source>
        <dbReference type="Proteomes" id="UP000233343"/>
    </source>
</evidence>
<name>A0A2N0ZCN3_9BACI</name>
<evidence type="ECO:0000259" key="4">
    <source>
        <dbReference type="Pfam" id="PF00892"/>
    </source>
</evidence>
<evidence type="ECO:0000256" key="1">
    <source>
        <dbReference type="ARBA" id="ARBA00004127"/>
    </source>
</evidence>
<dbReference type="EMBL" id="PISD01000046">
    <property type="protein sequence ID" value="PKG27270.1"/>
    <property type="molecule type" value="Genomic_DNA"/>
</dbReference>
<comment type="caution">
    <text evidence="5">The sequence shown here is derived from an EMBL/GenBank/DDBJ whole genome shotgun (WGS) entry which is preliminary data.</text>
</comment>
<dbReference type="AlphaFoldDB" id="A0A2N0ZCN3"/>
<organism evidence="5 6">
    <name type="scientific">Cytobacillus horneckiae</name>
    <dbReference type="NCBI Taxonomy" id="549687"/>
    <lineage>
        <taxon>Bacteria</taxon>
        <taxon>Bacillati</taxon>
        <taxon>Bacillota</taxon>
        <taxon>Bacilli</taxon>
        <taxon>Bacillales</taxon>
        <taxon>Bacillaceae</taxon>
        <taxon>Cytobacillus</taxon>
    </lineage>
</organism>
<proteinExistence type="inferred from homology"/>
<feature type="transmembrane region" description="Helical" evidence="3">
    <location>
        <begin position="215"/>
        <end position="233"/>
    </location>
</feature>
<dbReference type="PANTHER" id="PTHR22911:SF79">
    <property type="entry name" value="MOBA-LIKE NTP TRANSFERASE DOMAIN-CONTAINING PROTEIN"/>
    <property type="match status" value="1"/>
</dbReference>
<dbReference type="Gene3D" id="1.10.3730.20">
    <property type="match status" value="2"/>
</dbReference>
<feature type="transmembrane region" description="Helical" evidence="3">
    <location>
        <begin position="127"/>
        <end position="146"/>
    </location>
</feature>
<dbReference type="RefSeq" id="WP_066200448.1">
    <property type="nucleotide sequence ID" value="NZ_JARMMB010000058.1"/>
</dbReference>
<keyword evidence="6" id="KW-1185">Reference proteome</keyword>
<comment type="similarity">
    <text evidence="2">Belongs to the EamA transporter family.</text>
</comment>
<feature type="domain" description="EamA" evidence="4">
    <location>
        <begin position="153"/>
        <end position="287"/>
    </location>
</feature>
<feature type="transmembrane region" description="Helical" evidence="3">
    <location>
        <begin position="69"/>
        <end position="90"/>
    </location>
</feature>
<feature type="transmembrane region" description="Helical" evidence="3">
    <location>
        <begin position="245"/>
        <end position="264"/>
    </location>
</feature>
<gene>
    <name evidence="5" type="ORF">CWS20_19070</name>
</gene>
<accession>A0A2N0ZCN3</accession>
<evidence type="ECO:0000313" key="5">
    <source>
        <dbReference type="EMBL" id="PKG27270.1"/>
    </source>
</evidence>
<feature type="transmembrane region" description="Helical" evidence="3">
    <location>
        <begin position="183"/>
        <end position="203"/>
    </location>
</feature>
<feature type="domain" description="EamA" evidence="4">
    <location>
        <begin position="7"/>
        <end position="141"/>
    </location>
</feature>
<evidence type="ECO:0000256" key="3">
    <source>
        <dbReference type="SAM" id="Phobius"/>
    </source>
</evidence>
<keyword evidence="3" id="KW-0472">Membrane</keyword>
<protein>
    <submittedName>
        <fullName evidence="5">EamA family transporter</fullName>
    </submittedName>
</protein>
<dbReference type="GO" id="GO:0016020">
    <property type="term" value="C:membrane"/>
    <property type="evidence" value="ECO:0007669"/>
    <property type="project" value="InterPro"/>
</dbReference>
<sequence length="301" mass="33058">MMKLLPYLMIAAGASLWGIIGFFVKALESAGFSSMEIVAIRALFASFFLILIGLVRYREQIKLKSAMDIRYFIGTGIFSIVFFNYCYFTTMSEINISMAVIFLYTAPAFVTILSYFFLKESMNLKKIMAVILTISGCVLIAGLALGDSNLTFTGILTGLGSGLGYALYTIFSKFALAKYTPFAITFYTFLVAAICLIPVTKLWEKADLLLQPDVMLFGVSLGLIPTVLAYILYTWGLEKTEGSKAAVIATVEPIVATMMGVFLYNESLAFIQIIGAILIISSVIIVNLPGKKNRKTTVKTM</sequence>
<dbReference type="PANTHER" id="PTHR22911">
    <property type="entry name" value="ACYL-MALONYL CONDENSING ENZYME-RELATED"/>
    <property type="match status" value="1"/>
</dbReference>
<keyword evidence="3" id="KW-0812">Transmembrane</keyword>
<evidence type="ECO:0000256" key="2">
    <source>
        <dbReference type="ARBA" id="ARBA00007362"/>
    </source>
</evidence>
<feature type="transmembrane region" description="Helical" evidence="3">
    <location>
        <begin position="38"/>
        <end position="57"/>
    </location>
</feature>
<dbReference type="InterPro" id="IPR000620">
    <property type="entry name" value="EamA_dom"/>
</dbReference>
<dbReference type="Pfam" id="PF00892">
    <property type="entry name" value="EamA"/>
    <property type="match status" value="2"/>
</dbReference>
<feature type="transmembrane region" description="Helical" evidence="3">
    <location>
        <begin position="270"/>
        <end position="289"/>
    </location>
</feature>
<dbReference type="InterPro" id="IPR037185">
    <property type="entry name" value="EmrE-like"/>
</dbReference>
<feature type="transmembrane region" description="Helical" evidence="3">
    <location>
        <begin position="96"/>
        <end position="118"/>
    </location>
</feature>